<dbReference type="GO" id="GO:0000993">
    <property type="term" value="F:RNA polymerase II complex binding"/>
    <property type="evidence" value="ECO:0007669"/>
    <property type="project" value="TreeGrafter"/>
</dbReference>
<feature type="compositionally biased region" description="Basic and acidic residues" evidence="3">
    <location>
        <begin position="369"/>
        <end position="378"/>
    </location>
</feature>
<dbReference type="Gene3D" id="1.25.40.90">
    <property type="match status" value="1"/>
</dbReference>
<dbReference type="PANTHER" id="PTHR12460:SF23">
    <property type="entry name" value="ACTIN CYTOSKELETON-REGULATORY COMPLEX PROTEIN PAN1"/>
    <property type="match status" value="1"/>
</dbReference>
<dbReference type="FunFam" id="1.25.40.90:FF:000018">
    <property type="entry name" value="ENTH/VHS family protein isoform 1"/>
    <property type="match status" value="1"/>
</dbReference>
<dbReference type="SMART" id="SM00582">
    <property type="entry name" value="RPR"/>
    <property type="match status" value="1"/>
</dbReference>
<name>A0AAD3Y1A5_NEPGR</name>
<dbReference type="GO" id="GO:0005634">
    <property type="term" value="C:nucleus"/>
    <property type="evidence" value="ECO:0007669"/>
    <property type="project" value="UniProtKB-ARBA"/>
</dbReference>
<dbReference type="AlphaFoldDB" id="A0AAD3Y1A5"/>
<evidence type="ECO:0000259" key="4">
    <source>
        <dbReference type="PROSITE" id="PS51391"/>
    </source>
</evidence>
<evidence type="ECO:0000313" key="6">
    <source>
        <dbReference type="Proteomes" id="UP001279734"/>
    </source>
</evidence>
<comment type="caution">
    <text evidence="5">The sequence shown here is derived from an EMBL/GenBank/DDBJ whole genome shotgun (WGS) entry which is preliminary data.</text>
</comment>
<dbReference type="InterPro" id="IPR006569">
    <property type="entry name" value="CID_dom"/>
</dbReference>
<feature type="domain" description="CID" evidence="4">
    <location>
        <begin position="2"/>
        <end position="141"/>
    </location>
</feature>
<accession>A0AAD3Y1A5</accession>
<evidence type="ECO:0000256" key="3">
    <source>
        <dbReference type="SAM" id="MobiDB-lite"/>
    </source>
</evidence>
<dbReference type="SUPFAM" id="SSF48464">
    <property type="entry name" value="ENTH/VHS domain"/>
    <property type="match status" value="1"/>
</dbReference>
<dbReference type="Proteomes" id="UP001279734">
    <property type="component" value="Unassembled WGS sequence"/>
</dbReference>
<evidence type="ECO:0000256" key="2">
    <source>
        <dbReference type="SAM" id="Coils"/>
    </source>
</evidence>
<gene>
    <name evidence="5" type="ORF">Nepgr_027520</name>
</gene>
<evidence type="ECO:0000256" key="1">
    <source>
        <dbReference type="ARBA" id="ARBA00022664"/>
    </source>
</evidence>
<reference evidence="5" key="1">
    <citation type="submission" date="2023-05" db="EMBL/GenBank/DDBJ databases">
        <title>Nepenthes gracilis genome sequencing.</title>
        <authorList>
            <person name="Fukushima K."/>
        </authorList>
    </citation>
    <scope>NUCLEOTIDE SEQUENCE</scope>
    <source>
        <strain evidence="5">SING2019-196</strain>
    </source>
</reference>
<keyword evidence="2" id="KW-0175">Coiled coil</keyword>
<feature type="compositionally biased region" description="Pro residues" evidence="3">
    <location>
        <begin position="417"/>
        <end position="429"/>
    </location>
</feature>
<sequence length="512" mass="56846">MSSTFNPQILVEKLAKLNNSQQSIETLSHWCIFHMNKAKQIVETWDRQFHSSPCEQRLAFLYLANDILQNSRRKGAEFVGEFWRVLPEALRDVIHNGDDFGRTAALRLINIWDERKVFGSRGHILKEEFVERLSENSSKNGRQFNLKLKQSVGNTMDKIVSSYEVIYGGQLDEVVVLSRCRNAISCVEKVEKDIGGDESSGQSTEFLKELQGHHTVLRECIEQLTSFEASRATLVSYLREALHEQEFKLDQYRNQLQAAQLQSERAANICQQLLNSSNVHLIDDQGLQELSTTHPGGEQISLLYTKQLPFPEKFAAMEDEDPQKSAAAAVAAKLTASTSSAQMLTYVLSSLTQEGVISSVVEESPSDIPSEKRPKLENDQSFVPPSAQPPPLPLFPYPDATQQNAPTSNQQPTPDEQLPPPSSSLPLLPPMPPHLLAQFMKTASPTSNVRYNYGAPQQPALPLPGCPPVGPPELGMIPYAPAPANTNPAFLGPEDSFYSQLSSMPMAPISHE</sequence>
<organism evidence="5 6">
    <name type="scientific">Nepenthes gracilis</name>
    <name type="common">Slender pitcher plant</name>
    <dbReference type="NCBI Taxonomy" id="150966"/>
    <lineage>
        <taxon>Eukaryota</taxon>
        <taxon>Viridiplantae</taxon>
        <taxon>Streptophyta</taxon>
        <taxon>Embryophyta</taxon>
        <taxon>Tracheophyta</taxon>
        <taxon>Spermatophyta</taxon>
        <taxon>Magnoliopsida</taxon>
        <taxon>eudicotyledons</taxon>
        <taxon>Gunneridae</taxon>
        <taxon>Pentapetalae</taxon>
        <taxon>Caryophyllales</taxon>
        <taxon>Nepenthaceae</taxon>
        <taxon>Nepenthes</taxon>
    </lineage>
</organism>
<feature type="compositionally biased region" description="Polar residues" evidence="3">
    <location>
        <begin position="400"/>
        <end position="414"/>
    </location>
</feature>
<dbReference type="CDD" id="cd16981">
    <property type="entry name" value="CID_RPRD_like"/>
    <property type="match status" value="1"/>
</dbReference>
<protein>
    <recommendedName>
        <fullName evidence="4">CID domain-containing protein</fullName>
    </recommendedName>
</protein>
<keyword evidence="6" id="KW-1185">Reference proteome</keyword>
<keyword evidence="1" id="KW-0507">mRNA processing</keyword>
<feature type="coiled-coil region" evidence="2">
    <location>
        <begin position="242"/>
        <end position="269"/>
    </location>
</feature>
<dbReference type="GO" id="GO:0031124">
    <property type="term" value="P:mRNA 3'-end processing"/>
    <property type="evidence" value="ECO:0007669"/>
    <property type="project" value="TreeGrafter"/>
</dbReference>
<proteinExistence type="predicted"/>
<feature type="region of interest" description="Disordered" evidence="3">
    <location>
        <begin position="362"/>
        <end position="429"/>
    </location>
</feature>
<evidence type="ECO:0000313" key="5">
    <source>
        <dbReference type="EMBL" id="GMH25677.1"/>
    </source>
</evidence>
<dbReference type="PANTHER" id="PTHR12460">
    <property type="entry name" value="CYCLIN-DEPENDENT KINASE INHIBITOR-RELATED PROTEIN"/>
    <property type="match status" value="1"/>
</dbReference>
<dbReference type="PROSITE" id="PS51391">
    <property type="entry name" value="CID"/>
    <property type="match status" value="1"/>
</dbReference>
<dbReference type="InterPro" id="IPR008942">
    <property type="entry name" value="ENTH_VHS"/>
</dbReference>
<feature type="compositionally biased region" description="Pro residues" evidence="3">
    <location>
        <begin position="386"/>
        <end position="396"/>
    </location>
</feature>
<dbReference type="EMBL" id="BSYO01000029">
    <property type="protein sequence ID" value="GMH25677.1"/>
    <property type="molecule type" value="Genomic_DNA"/>
</dbReference>
<dbReference type="Pfam" id="PF04818">
    <property type="entry name" value="CID"/>
    <property type="match status" value="1"/>
</dbReference>